<organism evidence="1 2">
    <name type="scientific">Kineosporia succinea</name>
    <dbReference type="NCBI Taxonomy" id="84632"/>
    <lineage>
        <taxon>Bacteria</taxon>
        <taxon>Bacillati</taxon>
        <taxon>Actinomycetota</taxon>
        <taxon>Actinomycetes</taxon>
        <taxon>Kineosporiales</taxon>
        <taxon>Kineosporiaceae</taxon>
        <taxon>Kineosporia</taxon>
    </lineage>
</organism>
<accession>A0ABT9NX70</accession>
<evidence type="ECO:0000313" key="2">
    <source>
        <dbReference type="Proteomes" id="UP001235712"/>
    </source>
</evidence>
<keyword evidence="2" id="KW-1185">Reference proteome</keyword>
<name>A0ABT9NX70_9ACTN</name>
<proteinExistence type="predicted"/>
<dbReference type="Proteomes" id="UP001235712">
    <property type="component" value="Unassembled WGS sequence"/>
</dbReference>
<evidence type="ECO:0000313" key="1">
    <source>
        <dbReference type="EMBL" id="MDP9825024.1"/>
    </source>
</evidence>
<comment type="caution">
    <text evidence="1">The sequence shown here is derived from an EMBL/GenBank/DDBJ whole genome shotgun (WGS) entry which is preliminary data.</text>
</comment>
<reference evidence="1 2" key="1">
    <citation type="submission" date="2023-07" db="EMBL/GenBank/DDBJ databases">
        <title>Sequencing the genomes of 1000 actinobacteria strains.</title>
        <authorList>
            <person name="Klenk H.-P."/>
        </authorList>
    </citation>
    <scope>NUCLEOTIDE SEQUENCE [LARGE SCALE GENOMIC DNA]</scope>
    <source>
        <strain evidence="1 2">DSM 44388</strain>
    </source>
</reference>
<dbReference type="EMBL" id="JAUSQZ010000001">
    <property type="protein sequence ID" value="MDP9825024.1"/>
    <property type="molecule type" value="Genomic_DNA"/>
</dbReference>
<gene>
    <name evidence="1" type="ORF">J2S57_000773</name>
</gene>
<sequence>MSEVANAGATLTTTGAKLVITNDSWSSSGFTGNFKLHDTKCDDRTIYFRVQMWSTNRLGFADWTGHYANIDCNQARDYGKRTFNVAFGSVKGMTVSVCRTGNFWQRQNCASQYYHP</sequence>
<protein>
    <submittedName>
        <fullName evidence="1">Uncharacterized protein</fullName>
    </submittedName>
</protein>